<dbReference type="FunFam" id="3.40.50.720:FF:000131">
    <property type="entry name" value="Short-chain dehydrogenase/reductase 3"/>
    <property type="match status" value="1"/>
</dbReference>
<evidence type="ECO:0000256" key="3">
    <source>
        <dbReference type="ARBA" id="ARBA00022692"/>
    </source>
</evidence>
<accession>A0A443S7Q9</accession>
<comment type="caution">
    <text evidence="13">The sequence shown here is derived from an EMBL/GenBank/DDBJ whole genome shotgun (WGS) entry which is preliminary data.</text>
</comment>
<evidence type="ECO:0000256" key="10">
    <source>
        <dbReference type="ARBA" id="ARBA00068717"/>
    </source>
</evidence>
<keyword evidence="8" id="KW-0472">Membrane</keyword>
<dbReference type="AlphaFoldDB" id="A0A443S7Q9"/>
<evidence type="ECO:0000256" key="11">
    <source>
        <dbReference type="ARBA" id="ARBA00082544"/>
    </source>
</evidence>
<dbReference type="VEuPathDB" id="VectorBase:LDEU008451"/>
<evidence type="ECO:0000256" key="1">
    <source>
        <dbReference type="ARBA" id="ARBA00004141"/>
    </source>
</evidence>
<dbReference type="InterPro" id="IPR002347">
    <property type="entry name" value="SDR_fam"/>
</dbReference>
<dbReference type="CDD" id="cd05339">
    <property type="entry name" value="17beta-HSDXI-like_SDR_c"/>
    <property type="match status" value="1"/>
</dbReference>
<evidence type="ECO:0000256" key="7">
    <source>
        <dbReference type="ARBA" id="ARBA00023098"/>
    </source>
</evidence>
<comment type="subcellular location">
    <subcellularLocation>
        <location evidence="1">Membrane</location>
        <topology evidence="1">Multi-pass membrane protein</topology>
    </subcellularLocation>
</comment>
<evidence type="ECO:0000256" key="4">
    <source>
        <dbReference type="ARBA" id="ARBA00022857"/>
    </source>
</evidence>
<dbReference type="GO" id="GO:0052650">
    <property type="term" value="F:all-trans-retinol dehydrogenase (NADP+) activity"/>
    <property type="evidence" value="ECO:0007669"/>
    <property type="project" value="UniProtKB-ARBA"/>
</dbReference>
<dbReference type="SUPFAM" id="SSF51735">
    <property type="entry name" value="NAD(P)-binding Rossmann-fold domains"/>
    <property type="match status" value="1"/>
</dbReference>
<comment type="similarity">
    <text evidence="2 12">Belongs to the short-chain dehydrogenases/reductases (SDR) family.</text>
</comment>
<dbReference type="EMBL" id="NCKV01006184">
    <property type="protein sequence ID" value="RWS23589.1"/>
    <property type="molecule type" value="Genomic_DNA"/>
</dbReference>
<dbReference type="STRING" id="299467.A0A443S7Q9"/>
<keyword evidence="7" id="KW-0443">Lipid metabolism</keyword>
<gene>
    <name evidence="13" type="ORF">B4U80_02232</name>
</gene>
<dbReference type="PANTHER" id="PTHR24322:SF746">
    <property type="entry name" value="SHORT CHAIN DEHYDROGENASE_REDUCTASE FAMILY 16C MEMBER 5"/>
    <property type="match status" value="1"/>
</dbReference>
<dbReference type="PRINTS" id="PR00081">
    <property type="entry name" value="GDHRDH"/>
</dbReference>
<evidence type="ECO:0000313" key="14">
    <source>
        <dbReference type="Proteomes" id="UP000288716"/>
    </source>
</evidence>
<protein>
    <recommendedName>
        <fullName evidence="10">Short-chain dehydrogenase/reductase 3</fullName>
    </recommendedName>
    <alternativeName>
        <fullName evidence="11">Retinal short-chain dehydrogenase/reductase 1</fullName>
    </alternativeName>
</protein>
<keyword evidence="5" id="KW-1133">Transmembrane helix</keyword>
<dbReference type="OrthoDB" id="10253736at2759"/>
<sequence length="305" mass="33850">MQTVIAILCDILNMYYYWFKSIILFFIPFPRSKKDVSKDIVLITGGGSGFGRNLATKFAALGSHVVIWDINEKGLKETKKSITESGGICHSYVCDVTDRRYVCSIAEKVRDEVGNVTILVNNAGIVSGKNILQLSEEEIVRTFQVNTLSHFWTIKAFLPSMIECNNGHIVSVSSVAGLSGAASLSDYAASKFAAIGLQESLMLETLFQGLDNIHYTTVCPYYMNTGMFTGVQSSILPIMEPEVVADEVITAVLTNQKFVFIPKSMSLLYPLKALMPYESFPYYVRLLKAENTMQHFVGRKALKGE</sequence>
<dbReference type="InterPro" id="IPR036291">
    <property type="entry name" value="NAD(P)-bd_dom_sf"/>
</dbReference>
<proteinExistence type="inferred from homology"/>
<dbReference type="Gene3D" id="3.40.50.720">
    <property type="entry name" value="NAD(P)-binding Rossmann-like Domain"/>
    <property type="match status" value="1"/>
</dbReference>
<organism evidence="13 14">
    <name type="scientific">Leptotrombidium deliense</name>
    <dbReference type="NCBI Taxonomy" id="299467"/>
    <lineage>
        <taxon>Eukaryota</taxon>
        <taxon>Metazoa</taxon>
        <taxon>Ecdysozoa</taxon>
        <taxon>Arthropoda</taxon>
        <taxon>Chelicerata</taxon>
        <taxon>Arachnida</taxon>
        <taxon>Acari</taxon>
        <taxon>Acariformes</taxon>
        <taxon>Trombidiformes</taxon>
        <taxon>Prostigmata</taxon>
        <taxon>Anystina</taxon>
        <taxon>Parasitengona</taxon>
        <taxon>Trombiculoidea</taxon>
        <taxon>Trombiculidae</taxon>
        <taxon>Leptotrombidium</taxon>
    </lineage>
</organism>
<evidence type="ECO:0000256" key="5">
    <source>
        <dbReference type="ARBA" id="ARBA00022989"/>
    </source>
</evidence>
<evidence type="ECO:0000256" key="6">
    <source>
        <dbReference type="ARBA" id="ARBA00023002"/>
    </source>
</evidence>
<dbReference type="Pfam" id="PF00106">
    <property type="entry name" value="adh_short"/>
    <property type="match status" value="1"/>
</dbReference>
<evidence type="ECO:0000256" key="8">
    <source>
        <dbReference type="ARBA" id="ARBA00023136"/>
    </source>
</evidence>
<evidence type="ECO:0000256" key="12">
    <source>
        <dbReference type="RuleBase" id="RU000363"/>
    </source>
</evidence>
<name>A0A443S7Q9_9ACAR</name>
<reference evidence="13 14" key="1">
    <citation type="journal article" date="2018" name="Gigascience">
        <title>Genomes of trombidid mites reveal novel predicted allergens and laterally-transferred genes associated with secondary metabolism.</title>
        <authorList>
            <person name="Dong X."/>
            <person name="Chaisiri K."/>
            <person name="Xia D."/>
            <person name="Armstrong S.D."/>
            <person name="Fang Y."/>
            <person name="Donnelly M.J."/>
            <person name="Kadowaki T."/>
            <person name="McGarry J.W."/>
            <person name="Darby A.C."/>
            <person name="Makepeace B.L."/>
        </authorList>
    </citation>
    <scope>NUCLEOTIDE SEQUENCE [LARGE SCALE GENOMIC DNA]</scope>
    <source>
        <strain evidence="13">UoL-UT</strain>
    </source>
</reference>
<keyword evidence="4" id="KW-0521">NADP</keyword>
<keyword evidence="3" id="KW-0812">Transmembrane</keyword>
<comment type="function">
    <text evidence="9">Catalyzes the reduction of all-trans-retinal to all-trans-retinol in the presence of NADPH.</text>
</comment>
<keyword evidence="6" id="KW-0560">Oxidoreductase</keyword>
<evidence type="ECO:0000313" key="13">
    <source>
        <dbReference type="EMBL" id="RWS23589.1"/>
    </source>
</evidence>
<keyword evidence="14" id="KW-1185">Reference proteome</keyword>
<evidence type="ECO:0000256" key="9">
    <source>
        <dbReference type="ARBA" id="ARBA00059620"/>
    </source>
</evidence>
<dbReference type="PROSITE" id="PS00061">
    <property type="entry name" value="ADH_SHORT"/>
    <property type="match status" value="1"/>
</dbReference>
<dbReference type="Proteomes" id="UP000288716">
    <property type="component" value="Unassembled WGS sequence"/>
</dbReference>
<dbReference type="InterPro" id="IPR020904">
    <property type="entry name" value="Sc_DH/Rdtase_CS"/>
</dbReference>
<dbReference type="PANTHER" id="PTHR24322">
    <property type="entry name" value="PKSB"/>
    <property type="match status" value="1"/>
</dbReference>
<dbReference type="PRINTS" id="PR00080">
    <property type="entry name" value="SDRFAMILY"/>
</dbReference>
<dbReference type="GO" id="GO:0005811">
    <property type="term" value="C:lipid droplet"/>
    <property type="evidence" value="ECO:0007669"/>
    <property type="project" value="TreeGrafter"/>
</dbReference>
<evidence type="ECO:0000256" key="2">
    <source>
        <dbReference type="ARBA" id="ARBA00006484"/>
    </source>
</evidence>
<dbReference type="GO" id="GO:0016020">
    <property type="term" value="C:membrane"/>
    <property type="evidence" value="ECO:0007669"/>
    <property type="project" value="UniProtKB-SubCell"/>
</dbReference>